<evidence type="ECO:0000313" key="7">
    <source>
        <dbReference type="EMBL" id="GAA3907601.1"/>
    </source>
</evidence>
<feature type="transmembrane region" description="Helical" evidence="4">
    <location>
        <begin position="52"/>
        <end position="71"/>
    </location>
</feature>
<dbReference type="PROSITE" id="PS50887">
    <property type="entry name" value="GGDEF"/>
    <property type="match status" value="1"/>
</dbReference>
<evidence type="ECO:0000259" key="5">
    <source>
        <dbReference type="PROSITE" id="PS50839"/>
    </source>
</evidence>
<proteinExistence type="predicted"/>
<dbReference type="EMBL" id="BAAAZT010000073">
    <property type="protein sequence ID" value="GAA3907601.1"/>
    <property type="molecule type" value="Genomic_DNA"/>
</dbReference>
<dbReference type="EC" id="2.7.7.65" evidence="1"/>
<feature type="domain" description="GGDEF" evidence="6">
    <location>
        <begin position="514"/>
        <end position="647"/>
    </location>
</feature>
<organism evidence="7 8">
    <name type="scientific">Halomonas cibimaris</name>
    <dbReference type="NCBI Taxonomy" id="657012"/>
    <lineage>
        <taxon>Bacteria</taxon>
        <taxon>Pseudomonadati</taxon>
        <taxon>Pseudomonadota</taxon>
        <taxon>Gammaproteobacteria</taxon>
        <taxon>Oceanospirillales</taxon>
        <taxon>Halomonadaceae</taxon>
        <taxon>Halomonas</taxon>
    </lineage>
</organism>
<evidence type="ECO:0000256" key="4">
    <source>
        <dbReference type="SAM" id="Phobius"/>
    </source>
</evidence>
<dbReference type="Pfam" id="PF00990">
    <property type="entry name" value="GGDEF"/>
    <property type="match status" value="1"/>
</dbReference>
<evidence type="ECO:0000256" key="2">
    <source>
        <dbReference type="ARBA" id="ARBA00034247"/>
    </source>
</evidence>
<feature type="transmembrane region" description="Helical" evidence="4">
    <location>
        <begin position="101"/>
        <end position="117"/>
    </location>
</feature>
<feature type="coiled-coil region" evidence="3">
    <location>
        <begin position="454"/>
        <end position="484"/>
    </location>
</feature>
<evidence type="ECO:0000259" key="6">
    <source>
        <dbReference type="PROSITE" id="PS50887"/>
    </source>
</evidence>
<dbReference type="Proteomes" id="UP001500133">
    <property type="component" value="Unassembled WGS sequence"/>
</dbReference>
<dbReference type="PANTHER" id="PTHR45138:SF9">
    <property type="entry name" value="DIGUANYLATE CYCLASE DGCM-RELATED"/>
    <property type="match status" value="1"/>
</dbReference>
<feature type="transmembrane region" description="Helical" evidence="4">
    <location>
        <begin position="124"/>
        <end position="146"/>
    </location>
</feature>
<accession>A0ABP7LV48</accession>
<keyword evidence="3" id="KW-0175">Coiled coil</keyword>
<dbReference type="SMART" id="SM00267">
    <property type="entry name" value="GGDEF"/>
    <property type="match status" value="1"/>
</dbReference>
<feature type="transmembrane region" description="Helical" evidence="4">
    <location>
        <begin position="432"/>
        <end position="454"/>
    </location>
</feature>
<protein>
    <recommendedName>
        <fullName evidence="1">diguanylate cyclase</fullName>
        <ecNumber evidence="1">2.7.7.65</ecNumber>
    </recommendedName>
</protein>
<evidence type="ECO:0000256" key="1">
    <source>
        <dbReference type="ARBA" id="ARBA00012528"/>
    </source>
</evidence>
<dbReference type="SMART" id="SM01079">
    <property type="entry name" value="CHASE"/>
    <property type="match status" value="1"/>
</dbReference>
<dbReference type="InterPro" id="IPR000160">
    <property type="entry name" value="GGDEF_dom"/>
</dbReference>
<evidence type="ECO:0000313" key="8">
    <source>
        <dbReference type="Proteomes" id="UP001500133"/>
    </source>
</evidence>
<gene>
    <name evidence="7" type="ORF">GCM10022228_17400</name>
</gene>
<dbReference type="InterPro" id="IPR050469">
    <property type="entry name" value="Diguanylate_Cyclase"/>
</dbReference>
<name>A0ABP7LV48_9GAMM</name>
<feature type="domain" description="CHASE" evidence="5">
    <location>
        <begin position="286"/>
        <end position="369"/>
    </location>
</feature>
<dbReference type="NCBIfam" id="TIGR00254">
    <property type="entry name" value="GGDEF"/>
    <property type="match status" value="1"/>
</dbReference>
<dbReference type="PANTHER" id="PTHR45138">
    <property type="entry name" value="REGULATORY COMPONENTS OF SENSORY TRANSDUCTION SYSTEM"/>
    <property type="match status" value="1"/>
</dbReference>
<dbReference type="SUPFAM" id="SSF55073">
    <property type="entry name" value="Nucleotide cyclase"/>
    <property type="match status" value="1"/>
</dbReference>
<comment type="catalytic activity">
    <reaction evidence="2">
        <text>2 GTP = 3',3'-c-di-GMP + 2 diphosphate</text>
        <dbReference type="Rhea" id="RHEA:24898"/>
        <dbReference type="ChEBI" id="CHEBI:33019"/>
        <dbReference type="ChEBI" id="CHEBI:37565"/>
        <dbReference type="ChEBI" id="CHEBI:58805"/>
        <dbReference type="EC" id="2.7.7.65"/>
    </reaction>
</comment>
<keyword evidence="4" id="KW-0812">Transmembrane</keyword>
<dbReference type="PROSITE" id="PS50839">
    <property type="entry name" value="CHASE"/>
    <property type="match status" value="1"/>
</dbReference>
<dbReference type="InterPro" id="IPR029787">
    <property type="entry name" value="Nucleotide_cyclase"/>
</dbReference>
<feature type="transmembrane region" description="Helical" evidence="4">
    <location>
        <begin position="12"/>
        <end position="40"/>
    </location>
</feature>
<reference evidence="8" key="1">
    <citation type="journal article" date="2019" name="Int. J. Syst. Evol. Microbiol.">
        <title>The Global Catalogue of Microorganisms (GCM) 10K type strain sequencing project: providing services to taxonomists for standard genome sequencing and annotation.</title>
        <authorList>
            <consortium name="The Broad Institute Genomics Platform"/>
            <consortium name="The Broad Institute Genome Sequencing Center for Infectious Disease"/>
            <person name="Wu L."/>
            <person name="Ma J."/>
        </authorList>
    </citation>
    <scope>NUCLEOTIDE SEQUENCE [LARGE SCALE GENOMIC DNA]</scope>
    <source>
        <strain evidence="8">JCM 16914</strain>
    </source>
</reference>
<feature type="transmembrane region" description="Helical" evidence="4">
    <location>
        <begin position="187"/>
        <end position="205"/>
    </location>
</feature>
<dbReference type="CDD" id="cd01949">
    <property type="entry name" value="GGDEF"/>
    <property type="match status" value="1"/>
</dbReference>
<keyword evidence="8" id="KW-1185">Reference proteome</keyword>
<feature type="transmembrane region" description="Helical" evidence="4">
    <location>
        <begin position="152"/>
        <end position="175"/>
    </location>
</feature>
<dbReference type="InterPro" id="IPR043128">
    <property type="entry name" value="Rev_trsase/Diguanyl_cyclase"/>
</dbReference>
<keyword evidence="4" id="KW-1133">Transmembrane helix</keyword>
<dbReference type="InterPro" id="IPR006189">
    <property type="entry name" value="CHASE_dom"/>
</dbReference>
<evidence type="ECO:0000256" key="3">
    <source>
        <dbReference type="SAM" id="Coils"/>
    </source>
</evidence>
<dbReference type="Gene3D" id="3.30.70.270">
    <property type="match status" value="1"/>
</dbReference>
<sequence length="650" mass="71815">MPQPLARFAGPLLPVFGTAAVTALLWAGTAPAALFGIALAQWAAASGRTKTAQGFSALVFIALLPGFFSYVTPEALISTGQWLAAVSAVAPEAALTQVRPPLLATLALMLLALIPLLRQRARLGAPLLLAGAGLLVAAQLACRLWPLPIAPLLAPGFGVWLAPLAGLTLSQLLLARARWQGKPRLNRALVPASALLCAALVLWQYQYRHVETRLHDATRQEGDVLAGRLADDVHRQLDAMRRFAHAWQLLHTSPSARQWRRQAARLYDDDFRYLVNIAFIHPDSRIIHVYPHSRLNTSVRGQHLFAAQPQSRPVIEAALSGRGQTSTGIIELLQGGPGIIYYLPMRDADDTLTGAAAMVISLPLLADTLFDALRPDRALWTWHGPRRVLARFGSPSRPGPWRHRYRLDLSGQTLEIVQRPLRDYLLARRSRLPAITLTIGLVLAYLLYMVLYTLRRLGEQNVAFQRSNAQLQEEIDERRRLQQAVEWLAHHDELTGLANRRRFLEQVDSLRDAPPLSLVLCDIDHFKRVNDQLGHLTGDEYLKAVAGIGQAVMAEYGGFFARYGGEEFIGCLPGAHHARACHAADTLRQRLFQRALRQADGSRVSLSAGVVTYRGGRFDLPHMMQAADDALYRAKRQGRNRTESAAPLAE</sequence>
<dbReference type="RefSeq" id="WP_344704403.1">
    <property type="nucleotide sequence ID" value="NZ_BAAAZT010000073.1"/>
</dbReference>
<keyword evidence="4" id="KW-0472">Membrane</keyword>
<comment type="caution">
    <text evidence="7">The sequence shown here is derived from an EMBL/GenBank/DDBJ whole genome shotgun (WGS) entry which is preliminary data.</text>
</comment>